<protein>
    <recommendedName>
        <fullName evidence="5">Peptidase A1 domain-containing protein</fullName>
    </recommendedName>
</protein>
<dbReference type="GO" id="GO:0006508">
    <property type="term" value="P:proteolysis"/>
    <property type="evidence" value="ECO:0007669"/>
    <property type="project" value="InterPro"/>
</dbReference>
<keyword evidence="4" id="KW-1185">Reference proteome</keyword>
<evidence type="ECO:0000313" key="3">
    <source>
        <dbReference type="EMBL" id="UJO22227.1"/>
    </source>
</evidence>
<keyword evidence="2" id="KW-1133">Transmembrane helix</keyword>
<feature type="compositionally biased region" description="Basic and acidic residues" evidence="1">
    <location>
        <begin position="419"/>
        <end position="449"/>
    </location>
</feature>
<dbReference type="Proteomes" id="UP000756132">
    <property type="component" value="Chromosome 9"/>
</dbReference>
<dbReference type="InterPro" id="IPR001461">
    <property type="entry name" value="Aspartic_peptidase_A1"/>
</dbReference>
<dbReference type="OrthoDB" id="4074350at2759"/>
<proteinExistence type="predicted"/>
<dbReference type="PRINTS" id="PR00792">
    <property type="entry name" value="PEPSIN"/>
</dbReference>
<dbReference type="EMBL" id="CP090171">
    <property type="protein sequence ID" value="UJO22227.1"/>
    <property type="molecule type" value="Genomic_DNA"/>
</dbReference>
<evidence type="ECO:0000313" key="4">
    <source>
        <dbReference type="Proteomes" id="UP000756132"/>
    </source>
</evidence>
<accession>A0A9Q8UTX4</accession>
<sequence>MDFSGVVDLAPAGRWQGNDGNWSTYALQIGNPPQEFRLLPSISGWQTWVPDPSLGCDNLSEKFRAIYGLNGVSLGSLQPPESINIADHVIAAYSTTDYWLGALGVGNLTTRFDNDYVLNSSMQEQRIESQQVDTPDLSSLTLGGSDSARVGTDSTTVPIGPGSNMLRLQVFDISTTTKFQSGGGSLLQATGTLDVALDFSMSQMWLPADVCDSFARAFDLTEAGGLYFSLNSTSREALQSAMISFQVGSSQDRSSRITFNIPYRAFDLYVLGRAFLQEAYLIVDWEQGSLNISQTVHNPTEKILVGITSTDGPASSSRGGLSSASIAGLVVGLIAIVALIAGISAFLWHRKRTARERKHSILAPTIDTIETLGTGTLVDTEIMSETASCRKNRLDSGASELPEECRDHELGSRSILEMEGDKIMPETDKEKEEQQGTPVEREPSVHELA</sequence>
<feature type="region of interest" description="Disordered" evidence="1">
    <location>
        <begin position="409"/>
        <end position="449"/>
    </location>
</feature>
<dbReference type="GO" id="GO:0004190">
    <property type="term" value="F:aspartic-type endopeptidase activity"/>
    <property type="evidence" value="ECO:0007669"/>
    <property type="project" value="InterPro"/>
</dbReference>
<reference evidence="3" key="1">
    <citation type="submission" date="2021-12" db="EMBL/GenBank/DDBJ databases">
        <authorList>
            <person name="Zaccaron A."/>
            <person name="Stergiopoulos I."/>
        </authorList>
    </citation>
    <scope>NUCLEOTIDE SEQUENCE</scope>
    <source>
        <strain evidence="3">Race5_Kim</strain>
    </source>
</reference>
<dbReference type="AlphaFoldDB" id="A0A9Q8UTX4"/>
<evidence type="ECO:0008006" key="5">
    <source>
        <dbReference type="Google" id="ProtNLM"/>
    </source>
</evidence>
<dbReference type="InterPro" id="IPR021109">
    <property type="entry name" value="Peptidase_aspartic_dom_sf"/>
</dbReference>
<gene>
    <name evidence="3" type="ORF">CLAFUR5_09810</name>
</gene>
<reference evidence="3" key="2">
    <citation type="journal article" date="2022" name="Microb. Genom.">
        <title>A chromosome-scale genome assembly of the tomato pathogen Cladosporium fulvum reveals a compartmentalized genome architecture and the presence of a dispensable chromosome.</title>
        <authorList>
            <person name="Zaccaron A.Z."/>
            <person name="Chen L.H."/>
            <person name="Samaras A."/>
            <person name="Stergiopoulos I."/>
        </authorList>
    </citation>
    <scope>NUCLEOTIDE SEQUENCE</scope>
    <source>
        <strain evidence="3">Race5_Kim</strain>
    </source>
</reference>
<dbReference type="RefSeq" id="XP_047766593.1">
    <property type="nucleotide sequence ID" value="XM_047908958.1"/>
</dbReference>
<evidence type="ECO:0000256" key="1">
    <source>
        <dbReference type="SAM" id="MobiDB-lite"/>
    </source>
</evidence>
<keyword evidence="2" id="KW-0472">Membrane</keyword>
<name>A0A9Q8UTX4_PASFU</name>
<dbReference type="Gene3D" id="2.40.70.10">
    <property type="entry name" value="Acid Proteases"/>
    <property type="match status" value="1"/>
</dbReference>
<keyword evidence="2" id="KW-0812">Transmembrane</keyword>
<dbReference type="GeneID" id="71989688"/>
<dbReference type="KEGG" id="ffu:CLAFUR5_09810"/>
<feature type="transmembrane region" description="Helical" evidence="2">
    <location>
        <begin position="326"/>
        <end position="348"/>
    </location>
</feature>
<evidence type="ECO:0000256" key="2">
    <source>
        <dbReference type="SAM" id="Phobius"/>
    </source>
</evidence>
<dbReference type="SUPFAM" id="SSF50630">
    <property type="entry name" value="Acid proteases"/>
    <property type="match status" value="1"/>
</dbReference>
<organism evidence="3 4">
    <name type="scientific">Passalora fulva</name>
    <name type="common">Tomato leaf mold</name>
    <name type="synonym">Cladosporium fulvum</name>
    <dbReference type="NCBI Taxonomy" id="5499"/>
    <lineage>
        <taxon>Eukaryota</taxon>
        <taxon>Fungi</taxon>
        <taxon>Dikarya</taxon>
        <taxon>Ascomycota</taxon>
        <taxon>Pezizomycotina</taxon>
        <taxon>Dothideomycetes</taxon>
        <taxon>Dothideomycetidae</taxon>
        <taxon>Mycosphaerellales</taxon>
        <taxon>Mycosphaerellaceae</taxon>
        <taxon>Fulvia</taxon>
    </lineage>
</organism>